<sequence>METVEEDWLFSGVLRGDVIGPWWGSFLLRRGILTGHVEVMDTEHSPTLKPIFLGSNRPLSRYSRTIPYMTCVVNVKTVPYALDGLGMELCTVKIGGQSKLN</sequence>
<organism evidence="1">
    <name type="scientific">Culex pipiens</name>
    <name type="common">House mosquito</name>
    <dbReference type="NCBI Taxonomy" id="7175"/>
    <lineage>
        <taxon>Eukaryota</taxon>
        <taxon>Metazoa</taxon>
        <taxon>Ecdysozoa</taxon>
        <taxon>Arthropoda</taxon>
        <taxon>Hexapoda</taxon>
        <taxon>Insecta</taxon>
        <taxon>Pterygota</taxon>
        <taxon>Neoptera</taxon>
        <taxon>Endopterygota</taxon>
        <taxon>Diptera</taxon>
        <taxon>Nematocera</taxon>
        <taxon>Culicoidea</taxon>
        <taxon>Culicidae</taxon>
        <taxon>Culicinae</taxon>
        <taxon>Culicini</taxon>
        <taxon>Culex</taxon>
        <taxon>Culex</taxon>
    </lineage>
</organism>
<dbReference type="EMBL" id="HBUE01121214">
    <property type="protein sequence ID" value="CAG6492573.1"/>
    <property type="molecule type" value="Transcribed_RNA"/>
</dbReference>
<evidence type="ECO:0000313" key="1">
    <source>
        <dbReference type="EMBL" id="CAG6492573.1"/>
    </source>
</evidence>
<proteinExistence type="predicted"/>
<dbReference type="AlphaFoldDB" id="A0A8D8CGG1"/>
<name>A0A8D8CGG1_CULPI</name>
<reference evidence="1" key="1">
    <citation type="submission" date="2021-05" db="EMBL/GenBank/DDBJ databases">
        <authorList>
            <person name="Alioto T."/>
            <person name="Alioto T."/>
            <person name="Gomez Garrido J."/>
        </authorList>
    </citation>
    <scope>NUCLEOTIDE SEQUENCE</scope>
</reference>
<protein>
    <submittedName>
        <fullName evidence="1">(northern house mosquito) hypothetical protein</fullName>
    </submittedName>
</protein>
<accession>A0A8D8CGG1</accession>